<dbReference type="EMBL" id="SKBQ01000082">
    <property type="protein sequence ID" value="TPX07992.1"/>
    <property type="molecule type" value="Genomic_DNA"/>
</dbReference>
<dbReference type="InParanoid" id="A0A507AGM3"/>
<reference evidence="1 2" key="1">
    <citation type="submission" date="2019-06" db="EMBL/GenBank/DDBJ databases">
        <title>Draft genome sequence of the filamentous fungus Phialemoniopsis curvata isolated from diesel fuel.</title>
        <authorList>
            <person name="Varaljay V.A."/>
            <person name="Lyon W.J."/>
            <person name="Crouch A.L."/>
            <person name="Drake C.E."/>
            <person name="Hollomon J.M."/>
            <person name="Nadeau L.J."/>
            <person name="Nunn H.S."/>
            <person name="Stevenson B.S."/>
            <person name="Bojanowski C.L."/>
            <person name="Crookes-Goodson W.J."/>
        </authorList>
    </citation>
    <scope>NUCLEOTIDE SEQUENCE [LARGE SCALE GENOMIC DNA]</scope>
    <source>
        <strain evidence="1 2">D216</strain>
    </source>
</reference>
<keyword evidence="2" id="KW-1185">Reference proteome</keyword>
<proteinExistence type="predicted"/>
<evidence type="ECO:0000313" key="2">
    <source>
        <dbReference type="Proteomes" id="UP000319257"/>
    </source>
</evidence>
<dbReference type="AlphaFoldDB" id="A0A507AGM3"/>
<dbReference type="Gene3D" id="3.40.50.1000">
    <property type="entry name" value="HAD superfamily/HAD-like"/>
    <property type="match status" value="1"/>
</dbReference>
<dbReference type="InterPro" id="IPR023214">
    <property type="entry name" value="HAD_sf"/>
</dbReference>
<gene>
    <name evidence="1" type="ORF">E0L32_010323</name>
</gene>
<evidence type="ECO:0000313" key="1">
    <source>
        <dbReference type="EMBL" id="TPX07992.1"/>
    </source>
</evidence>
<name>A0A507AGM3_9PEZI</name>
<sequence>MWTQTRSLEHLWVPINGINFDAVYMAEHIGSYKPDLHSFEYMIEYAGADLLVARNQILHTAQALWQDHVPARKVGLDSCWIMRGGKNSAMGGDLDEPAYSVSLAYRFNTLCEMAGAVENAFQMLSK</sequence>
<protein>
    <submittedName>
        <fullName evidence="1">Uncharacterized protein</fullName>
    </submittedName>
</protein>
<dbReference type="OrthoDB" id="444127at2759"/>
<comment type="caution">
    <text evidence="1">The sequence shown here is derived from an EMBL/GenBank/DDBJ whole genome shotgun (WGS) entry which is preliminary data.</text>
</comment>
<organism evidence="1 2">
    <name type="scientific">Thyridium curvatum</name>
    <dbReference type="NCBI Taxonomy" id="1093900"/>
    <lineage>
        <taxon>Eukaryota</taxon>
        <taxon>Fungi</taxon>
        <taxon>Dikarya</taxon>
        <taxon>Ascomycota</taxon>
        <taxon>Pezizomycotina</taxon>
        <taxon>Sordariomycetes</taxon>
        <taxon>Sordariomycetidae</taxon>
        <taxon>Thyridiales</taxon>
        <taxon>Thyridiaceae</taxon>
        <taxon>Thyridium</taxon>
    </lineage>
</organism>
<accession>A0A507AGM3</accession>
<dbReference type="Proteomes" id="UP000319257">
    <property type="component" value="Unassembled WGS sequence"/>
</dbReference>
<dbReference type="RefSeq" id="XP_030989703.1">
    <property type="nucleotide sequence ID" value="XM_031132928.1"/>
</dbReference>
<dbReference type="GeneID" id="41977770"/>
<dbReference type="InterPro" id="IPR036412">
    <property type="entry name" value="HAD-like_sf"/>
</dbReference>
<dbReference type="SUPFAM" id="SSF56784">
    <property type="entry name" value="HAD-like"/>
    <property type="match status" value="1"/>
</dbReference>